<evidence type="ECO:0000313" key="3">
    <source>
        <dbReference type="Proteomes" id="UP000645966"/>
    </source>
</evidence>
<organism evidence="2 3">
    <name type="scientific">Corynebacterium meridianum</name>
    <dbReference type="NCBI Taxonomy" id="2765363"/>
    <lineage>
        <taxon>Bacteria</taxon>
        <taxon>Bacillati</taxon>
        <taxon>Actinomycetota</taxon>
        <taxon>Actinomycetes</taxon>
        <taxon>Mycobacteriales</taxon>
        <taxon>Corynebacteriaceae</taxon>
        <taxon>Corynebacterium</taxon>
    </lineage>
</organism>
<dbReference type="RefSeq" id="WP_198738839.1">
    <property type="nucleotide sequence ID" value="NZ_JAEIOS010000013.1"/>
</dbReference>
<evidence type="ECO:0000313" key="2">
    <source>
        <dbReference type="EMBL" id="MBI8989809.1"/>
    </source>
</evidence>
<name>A0A934M7P6_9CORY</name>
<accession>A0A934M7P6</accession>
<keyword evidence="1" id="KW-0472">Membrane</keyword>
<comment type="caution">
    <text evidence="2">The sequence shown here is derived from an EMBL/GenBank/DDBJ whole genome shotgun (WGS) entry which is preliminary data.</text>
</comment>
<sequence length="84" mass="9501">MQKPTTQLYILWAITVVAAVLLALRYFIFFPIPLVAAIVAYRKMRRVPELRTRFLIVLWVNIIVLIALGAYVVVNFPMGNPAAA</sequence>
<dbReference type="AlphaFoldDB" id="A0A934M7P6"/>
<keyword evidence="1" id="KW-1133">Transmembrane helix</keyword>
<protein>
    <submittedName>
        <fullName evidence="2">Uncharacterized protein</fullName>
    </submittedName>
</protein>
<dbReference type="Proteomes" id="UP000645966">
    <property type="component" value="Unassembled WGS sequence"/>
</dbReference>
<keyword evidence="3" id="KW-1185">Reference proteome</keyword>
<dbReference type="EMBL" id="JAEIOS010000013">
    <property type="protein sequence ID" value="MBI8989809.1"/>
    <property type="molecule type" value="Genomic_DNA"/>
</dbReference>
<evidence type="ECO:0000256" key="1">
    <source>
        <dbReference type="SAM" id="Phobius"/>
    </source>
</evidence>
<proteinExistence type="predicted"/>
<feature type="transmembrane region" description="Helical" evidence="1">
    <location>
        <begin position="53"/>
        <end position="74"/>
    </location>
</feature>
<reference evidence="2" key="1">
    <citation type="submission" date="2020-12" db="EMBL/GenBank/DDBJ databases">
        <title>Genome public.</title>
        <authorList>
            <person name="Sun Q."/>
        </authorList>
    </citation>
    <scope>NUCLEOTIDE SEQUENCE</scope>
    <source>
        <strain evidence="2">CCM 8863</strain>
    </source>
</reference>
<keyword evidence="1" id="KW-0812">Transmembrane</keyword>
<gene>
    <name evidence="2" type="ORF">JDV75_08555</name>
</gene>
<feature type="transmembrane region" description="Helical" evidence="1">
    <location>
        <begin position="12"/>
        <end position="41"/>
    </location>
</feature>